<comment type="caution">
    <text evidence="1">The sequence shown here is derived from an EMBL/GenBank/DDBJ whole genome shotgun (WGS) entry which is preliminary data.</text>
</comment>
<dbReference type="AlphaFoldDB" id="A0A392TTL3"/>
<reference evidence="1 2" key="1">
    <citation type="journal article" date="2018" name="Front. Plant Sci.">
        <title>Red Clover (Trifolium pratense) and Zigzag Clover (T. medium) - A Picture of Genomic Similarities and Differences.</title>
        <authorList>
            <person name="Dluhosova J."/>
            <person name="Istvanek J."/>
            <person name="Nedelnik J."/>
            <person name="Repkova J."/>
        </authorList>
    </citation>
    <scope>NUCLEOTIDE SEQUENCE [LARGE SCALE GENOMIC DNA]</scope>
    <source>
        <strain evidence="2">cv. 10/8</strain>
        <tissue evidence="1">Leaf</tissue>
    </source>
</reference>
<proteinExistence type="predicted"/>
<accession>A0A392TTL3</accession>
<evidence type="ECO:0000313" key="2">
    <source>
        <dbReference type="Proteomes" id="UP000265520"/>
    </source>
</evidence>
<dbReference type="Proteomes" id="UP000265520">
    <property type="component" value="Unassembled WGS sequence"/>
</dbReference>
<dbReference type="EMBL" id="LXQA010640046">
    <property type="protein sequence ID" value="MCI63600.1"/>
    <property type="molecule type" value="Genomic_DNA"/>
</dbReference>
<name>A0A392TTL3_9FABA</name>
<organism evidence="1 2">
    <name type="scientific">Trifolium medium</name>
    <dbReference type="NCBI Taxonomy" id="97028"/>
    <lineage>
        <taxon>Eukaryota</taxon>
        <taxon>Viridiplantae</taxon>
        <taxon>Streptophyta</taxon>
        <taxon>Embryophyta</taxon>
        <taxon>Tracheophyta</taxon>
        <taxon>Spermatophyta</taxon>
        <taxon>Magnoliopsida</taxon>
        <taxon>eudicotyledons</taxon>
        <taxon>Gunneridae</taxon>
        <taxon>Pentapetalae</taxon>
        <taxon>rosids</taxon>
        <taxon>fabids</taxon>
        <taxon>Fabales</taxon>
        <taxon>Fabaceae</taxon>
        <taxon>Papilionoideae</taxon>
        <taxon>50 kb inversion clade</taxon>
        <taxon>NPAAA clade</taxon>
        <taxon>Hologalegina</taxon>
        <taxon>IRL clade</taxon>
        <taxon>Trifolieae</taxon>
        <taxon>Trifolium</taxon>
    </lineage>
</organism>
<keyword evidence="2" id="KW-1185">Reference proteome</keyword>
<feature type="non-terminal residue" evidence="1">
    <location>
        <position position="42"/>
    </location>
</feature>
<protein>
    <submittedName>
        <fullName evidence="1">Uncharacterized protein</fullName>
    </submittedName>
</protein>
<evidence type="ECO:0000313" key="1">
    <source>
        <dbReference type="EMBL" id="MCI63600.1"/>
    </source>
</evidence>
<sequence>MDQKWVLRVLGVTKAIFVAEPQNLGLLAERGMPSLSESVAIA</sequence>